<dbReference type="eggNOG" id="COG2205">
    <property type="taxonomic scope" value="Bacteria"/>
</dbReference>
<dbReference type="GO" id="GO:0005524">
    <property type="term" value="F:ATP binding"/>
    <property type="evidence" value="ECO:0007669"/>
    <property type="project" value="UniProtKB-KW"/>
</dbReference>
<evidence type="ECO:0000256" key="2">
    <source>
        <dbReference type="ARBA" id="ARBA00004141"/>
    </source>
</evidence>
<dbReference type="InterPro" id="IPR038318">
    <property type="entry name" value="KdpD_sf"/>
</dbReference>
<dbReference type="GO" id="GO:0005737">
    <property type="term" value="C:cytoplasm"/>
    <property type="evidence" value="ECO:0007669"/>
    <property type="project" value="UniProtKB-ARBA"/>
</dbReference>
<keyword evidence="9" id="KW-0067">ATP-binding</keyword>
<evidence type="ECO:0000256" key="3">
    <source>
        <dbReference type="ARBA" id="ARBA00012438"/>
    </source>
</evidence>
<dbReference type="InterPro" id="IPR004358">
    <property type="entry name" value="Sig_transdc_His_kin-like_C"/>
</dbReference>
<dbReference type="SUPFAM" id="SSF52402">
    <property type="entry name" value="Adenine nucleotide alpha hydrolases-like"/>
    <property type="match status" value="1"/>
</dbReference>
<dbReference type="Gene3D" id="3.30.565.10">
    <property type="entry name" value="Histidine kinase-like ATPase, C-terminal domain"/>
    <property type="match status" value="1"/>
</dbReference>
<keyword evidence="8 15" id="KW-0418">Kinase</keyword>
<evidence type="ECO:0000313" key="15">
    <source>
        <dbReference type="EMBL" id="ADQ80797.1"/>
    </source>
</evidence>
<dbReference type="Gene3D" id="1.10.287.130">
    <property type="match status" value="1"/>
</dbReference>
<evidence type="ECO:0000256" key="7">
    <source>
        <dbReference type="ARBA" id="ARBA00022741"/>
    </source>
</evidence>
<evidence type="ECO:0000256" key="6">
    <source>
        <dbReference type="ARBA" id="ARBA00022692"/>
    </source>
</evidence>
<dbReference type="InterPro" id="IPR003594">
    <property type="entry name" value="HATPase_dom"/>
</dbReference>
<dbReference type="PRINTS" id="PR00344">
    <property type="entry name" value="BCTRLSENSOR"/>
</dbReference>
<dbReference type="STRING" id="694427.Palpr_2667"/>
<sequence length="886" mass="100044">MNDFEIDRPNPDELLAALAKEEEKNKRGKLKIFFGMCAGVGKTYTMLQAAHVEKKKGNDIVIGYVETHKRKETEALVHGFEIIPRKAIEYKSTSVEEMDLDAIIARHPQIVLVDELAHTNAPGSRHNKRYQDVQELLENGINVFTTLNVQHLESRTDTVAQITGVIIRETLPDFIFETSDDIELVDITPDELLQRLSDGKVYTPERSKEAVNNFFRKGNITALREMSLRIVADRVDNQLHDYMQDKRIRGPWKSGLHFLVAIGVSPSSQGLLKWAKNLAYTMGANVEALYVETSQRLTPRDHEQLDANIELAKELGFKVRIVTNDDLVKAIINYAQKENITHIIVGKSRFSSLKSLLKLGNFVNRLIKYSGNIDVYILGSDTPVEDKINIKSTIPTFTSRSRQYLTVSLIVALTSVLSYLVRDIVGYQVVSVILLFMVSLLALFYGTGPVLFAATASALIWDYFFIPPQFTFLIQKPLDILLLVMFFIVALVNGTLTSRVRRQEKKIRVREERTHALYQLTKDLNSVSGFDEVIKIAYDFINRYFKLECSIVVKNDVNQLEVMPKENSTIQLTESEMSIIHWVEKNSMKAGNLTSTLPSNEFTYYPLIGSNSTLGVIVVKQTKVFTHGEEQFWESSLSQIIGKYERELLRNATRKTYMISESEKLYKTLFNSISHELRIPIAAIMGSSETLLEQQLPEQIQQELYSEINTASIRLNRLVENLLNMSRLESGRITPHPDWCDAHDLVNSVSESLQNELESFTFKIDIPDDLPLIYVDFGLIEQVLHNLVLNATQHSPKGSAIELKIELADDNLFIKVTDRGHGFPEDELSSVFDKFYRGKDAKAGGTGLGLSIVKGFVEAHNGSVSAANGVNGGAVFTLKIPKKEKK</sequence>
<evidence type="ECO:0000256" key="12">
    <source>
        <dbReference type="ARBA" id="ARBA00023136"/>
    </source>
</evidence>
<keyword evidence="6 13" id="KW-0812">Transmembrane</keyword>
<dbReference type="CDD" id="cd00082">
    <property type="entry name" value="HisKA"/>
    <property type="match status" value="1"/>
</dbReference>
<protein>
    <recommendedName>
        <fullName evidence="3">histidine kinase</fullName>
        <ecNumber evidence="3">2.7.13.3</ecNumber>
    </recommendedName>
</protein>
<comment type="subcellular location">
    <subcellularLocation>
        <location evidence="2">Membrane</location>
        <topology evidence="2">Multi-pass membrane protein</topology>
    </subcellularLocation>
</comment>
<evidence type="ECO:0000256" key="9">
    <source>
        <dbReference type="ARBA" id="ARBA00022840"/>
    </source>
</evidence>
<evidence type="ECO:0000256" key="13">
    <source>
        <dbReference type="SAM" id="Phobius"/>
    </source>
</evidence>
<dbReference type="Pfam" id="PF13493">
    <property type="entry name" value="DUF4118"/>
    <property type="match status" value="1"/>
</dbReference>
<dbReference type="InterPro" id="IPR014729">
    <property type="entry name" value="Rossmann-like_a/b/a_fold"/>
</dbReference>
<dbReference type="InterPro" id="IPR003661">
    <property type="entry name" value="HisK_dim/P_dom"/>
</dbReference>
<dbReference type="Gene3D" id="3.40.50.620">
    <property type="entry name" value="HUPs"/>
    <property type="match status" value="1"/>
</dbReference>
<dbReference type="SMART" id="SM00387">
    <property type="entry name" value="HATPase_c"/>
    <property type="match status" value="1"/>
</dbReference>
<keyword evidence="10 13" id="KW-1133">Transmembrane helix</keyword>
<keyword evidence="12 13" id="KW-0472">Membrane</keyword>
<evidence type="ECO:0000256" key="1">
    <source>
        <dbReference type="ARBA" id="ARBA00000085"/>
    </source>
</evidence>
<dbReference type="InterPro" id="IPR027417">
    <property type="entry name" value="P-loop_NTPase"/>
</dbReference>
<dbReference type="EMBL" id="CP002345">
    <property type="protein sequence ID" value="ADQ80797.1"/>
    <property type="molecule type" value="Genomic_DNA"/>
</dbReference>
<evidence type="ECO:0000256" key="4">
    <source>
        <dbReference type="ARBA" id="ARBA00022553"/>
    </source>
</evidence>
<dbReference type="EC" id="2.7.13.3" evidence="3"/>
<gene>
    <name evidence="15" type="ordered locus">Palpr_2667</name>
</gene>
<evidence type="ECO:0000256" key="10">
    <source>
        <dbReference type="ARBA" id="ARBA00022989"/>
    </source>
</evidence>
<keyword evidence="5" id="KW-0808">Transferase</keyword>
<feature type="transmembrane region" description="Helical" evidence="13">
    <location>
        <begin position="404"/>
        <end position="421"/>
    </location>
</feature>
<evidence type="ECO:0000259" key="14">
    <source>
        <dbReference type="PROSITE" id="PS50109"/>
    </source>
</evidence>
<dbReference type="InterPro" id="IPR025201">
    <property type="entry name" value="KdpD_TM"/>
</dbReference>
<dbReference type="KEGG" id="ppn:Palpr_2667"/>
<dbReference type="PANTHER" id="PTHR45569:SF1">
    <property type="entry name" value="SENSOR PROTEIN KDPD"/>
    <property type="match status" value="1"/>
</dbReference>
<evidence type="ECO:0000256" key="8">
    <source>
        <dbReference type="ARBA" id="ARBA00022777"/>
    </source>
</evidence>
<feature type="transmembrane region" description="Helical" evidence="13">
    <location>
        <begin position="433"/>
        <end position="460"/>
    </location>
</feature>
<comment type="catalytic activity">
    <reaction evidence="1">
        <text>ATP + protein L-histidine = ADP + protein N-phospho-L-histidine.</text>
        <dbReference type="EC" id="2.7.13.3"/>
    </reaction>
</comment>
<dbReference type="Gene3D" id="3.30.450.40">
    <property type="match status" value="1"/>
</dbReference>
<dbReference type="InterPro" id="IPR029016">
    <property type="entry name" value="GAF-like_dom_sf"/>
</dbReference>
<dbReference type="Pfam" id="PF00512">
    <property type="entry name" value="HisKA"/>
    <property type="match status" value="1"/>
</dbReference>
<dbReference type="Pfam" id="PF02702">
    <property type="entry name" value="KdpD"/>
    <property type="match status" value="1"/>
</dbReference>
<dbReference type="InterPro" id="IPR036890">
    <property type="entry name" value="HATPase_C_sf"/>
</dbReference>
<dbReference type="SUPFAM" id="SSF55874">
    <property type="entry name" value="ATPase domain of HSP90 chaperone/DNA topoisomerase II/histidine kinase"/>
    <property type="match status" value="1"/>
</dbReference>
<keyword evidence="16" id="KW-1185">Reference proteome</keyword>
<keyword evidence="11" id="KW-0902">Two-component regulatory system</keyword>
<accession>E4T7V3</accession>
<keyword evidence="4" id="KW-0597">Phosphoprotein</keyword>
<dbReference type="InterPro" id="IPR052023">
    <property type="entry name" value="Histidine_kinase_KdpD"/>
</dbReference>
<dbReference type="PROSITE" id="PS50109">
    <property type="entry name" value="HIS_KIN"/>
    <property type="match status" value="1"/>
</dbReference>
<dbReference type="PANTHER" id="PTHR45569">
    <property type="entry name" value="SENSOR PROTEIN KDPD"/>
    <property type="match status" value="1"/>
</dbReference>
<name>E4T7V3_PALPW</name>
<dbReference type="InterPro" id="IPR006016">
    <property type="entry name" value="UspA"/>
</dbReference>
<dbReference type="SUPFAM" id="SSF47384">
    <property type="entry name" value="Homodimeric domain of signal transducing histidine kinase"/>
    <property type="match status" value="1"/>
</dbReference>
<dbReference type="InterPro" id="IPR036097">
    <property type="entry name" value="HisK_dim/P_sf"/>
</dbReference>
<dbReference type="Proteomes" id="UP000008718">
    <property type="component" value="Chromosome"/>
</dbReference>
<dbReference type="AlphaFoldDB" id="E4T7V3"/>
<organism evidence="15 16">
    <name type="scientific">Paludibacter propionicigenes (strain DSM 17365 / JCM 13257 / WB4)</name>
    <dbReference type="NCBI Taxonomy" id="694427"/>
    <lineage>
        <taxon>Bacteria</taxon>
        <taxon>Pseudomonadati</taxon>
        <taxon>Bacteroidota</taxon>
        <taxon>Bacteroidia</taxon>
        <taxon>Bacteroidales</taxon>
        <taxon>Paludibacteraceae</taxon>
        <taxon>Paludibacter</taxon>
    </lineage>
</organism>
<dbReference type="InterPro" id="IPR005467">
    <property type="entry name" value="His_kinase_dom"/>
</dbReference>
<dbReference type="Gene3D" id="1.20.120.620">
    <property type="entry name" value="Backbone structure of the membrane domain of e. Coli histidine kinase receptor kdpd"/>
    <property type="match status" value="1"/>
</dbReference>
<proteinExistence type="predicted"/>
<dbReference type="Gene3D" id="3.40.50.300">
    <property type="entry name" value="P-loop containing nucleotide triphosphate hydrolases"/>
    <property type="match status" value="1"/>
</dbReference>
<reference key="1">
    <citation type="submission" date="2010-11" db="EMBL/GenBank/DDBJ databases">
        <title>The complete genome of Paludibacter propionicigenes DSM 17365.</title>
        <authorList>
            <consortium name="US DOE Joint Genome Institute (JGI-PGF)"/>
            <person name="Lucas S."/>
            <person name="Copeland A."/>
            <person name="Lapidus A."/>
            <person name="Bruce D."/>
            <person name="Goodwin L."/>
            <person name="Pitluck S."/>
            <person name="Kyrpides N."/>
            <person name="Mavromatis K."/>
            <person name="Ivanova N."/>
            <person name="Munk A.C."/>
            <person name="Brettin T."/>
            <person name="Detter J.C."/>
            <person name="Han C."/>
            <person name="Tapia R."/>
            <person name="Land M."/>
            <person name="Hauser L."/>
            <person name="Markowitz V."/>
            <person name="Cheng J.-F."/>
            <person name="Hugenholtz P."/>
            <person name="Woyke T."/>
            <person name="Wu D."/>
            <person name="Gronow S."/>
            <person name="Wellnitz S."/>
            <person name="Brambilla E."/>
            <person name="Klenk H.-P."/>
            <person name="Eisen J.A."/>
        </authorList>
    </citation>
    <scope>NUCLEOTIDE SEQUENCE</scope>
    <source>
        <strain>WB4</strain>
    </source>
</reference>
<dbReference type="FunFam" id="3.40.50.300:FF:000483">
    <property type="entry name" value="Sensor histidine kinase KdpD"/>
    <property type="match status" value="1"/>
</dbReference>
<dbReference type="InterPro" id="IPR003852">
    <property type="entry name" value="Sig_transdc_His_kinase_KdpD_N"/>
</dbReference>
<dbReference type="RefSeq" id="WP_013446166.1">
    <property type="nucleotide sequence ID" value="NC_014734.1"/>
</dbReference>
<dbReference type="Pfam" id="PF02518">
    <property type="entry name" value="HATPase_c"/>
    <property type="match status" value="1"/>
</dbReference>
<feature type="domain" description="Histidine kinase" evidence="14">
    <location>
        <begin position="672"/>
        <end position="884"/>
    </location>
</feature>
<reference evidence="15 16" key="2">
    <citation type="journal article" date="2011" name="Stand. Genomic Sci.">
        <title>Complete genome sequence of Paludibacter propionicigenes type strain (WB4).</title>
        <authorList>
            <person name="Gronow S."/>
            <person name="Munk C."/>
            <person name="Lapidus A."/>
            <person name="Nolan M."/>
            <person name="Lucas S."/>
            <person name="Hammon N."/>
            <person name="Deshpande S."/>
            <person name="Cheng J.F."/>
            <person name="Tapia R."/>
            <person name="Han C."/>
            <person name="Goodwin L."/>
            <person name="Pitluck S."/>
            <person name="Liolios K."/>
            <person name="Ivanova N."/>
            <person name="Mavromatis K."/>
            <person name="Mikhailova N."/>
            <person name="Pati A."/>
            <person name="Chen A."/>
            <person name="Palaniappan K."/>
            <person name="Land M."/>
            <person name="Hauser L."/>
            <person name="Chang Y.J."/>
            <person name="Jeffries C.D."/>
            <person name="Brambilla E."/>
            <person name="Rohde M."/>
            <person name="Goker M."/>
            <person name="Detter J.C."/>
            <person name="Woyke T."/>
            <person name="Bristow J."/>
            <person name="Eisen J.A."/>
            <person name="Markowitz V."/>
            <person name="Hugenholtz P."/>
            <person name="Kyrpides N.C."/>
            <person name="Klenk H.P."/>
        </authorList>
    </citation>
    <scope>NUCLEOTIDE SEQUENCE [LARGE SCALE GENOMIC DNA]</scope>
    <source>
        <strain evidence="16">DSM 17365 / JCM 13257 / WB4</strain>
    </source>
</reference>
<evidence type="ECO:0000256" key="5">
    <source>
        <dbReference type="ARBA" id="ARBA00022679"/>
    </source>
</evidence>
<feature type="transmembrane region" description="Helical" evidence="13">
    <location>
        <begin position="480"/>
        <end position="500"/>
    </location>
</feature>
<dbReference type="GO" id="GO:0000155">
    <property type="term" value="F:phosphorelay sensor kinase activity"/>
    <property type="evidence" value="ECO:0007669"/>
    <property type="project" value="InterPro"/>
</dbReference>
<evidence type="ECO:0000313" key="16">
    <source>
        <dbReference type="Proteomes" id="UP000008718"/>
    </source>
</evidence>
<dbReference type="HOGENOM" id="CLU_000445_113_1_10"/>
<keyword evidence="7" id="KW-0547">Nucleotide-binding</keyword>
<evidence type="ECO:0000256" key="11">
    <source>
        <dbReference type="ARBA" id="ARBA00023012"/>
    </source>
</evidence>
<dbReference type="GO" id="GO:0005886">
    <property type="term" value="C:plasma membrane"/>
    <property type="evidence" value="ECO:0007669"/>
    <property type="project" value="TreeGrafter"/>
</dbReference>
<dbReference type="SMART" id="SM00388">
    <property type="entry name" value="HisKA"/>
    <property type="match status" value="1"/>
</dbReference>
<dbReference type="Pfam" id="PF00582">
    <property type="entry name" value="Usp"/>
    <property type="match status" value="1"/>
</dbReference>